<protein>
    <submittedName>
        <fullName evidence="1">Uncharacterized protein</fullName>
    </submittedName>
</protein>
<proteinExistence type="predicted"/>
<dbReference type="EMBL" id="GBXM01099113">
    <property type="protein sequence ID" value="JAH09464.1"/>
    <property type="molecule type" value="Transcribed_RNA"/>
</dbReference>
<accession>A0A0E9PY95</accession>
<evidence type="ECO:0000313" key="1">
    <source>
        <dbReference type="EMBL" id="JAH09464.1"/>
    </source>
</evidence>
<dbReference type="AlphaFoldDB" id="A0A0E9PY95"/>
<reference evidence="1" key="1">
    <citation type="submission" date="2014-11" db="EMBL/GenBank/DDBJ databases">
        <authorList>
            <person name="Amaro Gonzalez C."/>
        </authorList>
    </citation>
    <scope>NUCLEOTIDE SEQUENCE</scope>
</reference>
<reference evidence="1" key="2">
    <citation type="journal article" date="2015" name="Fish Shellfish Immunol.">
        <title>Early steps in the European eel (Anguilla anguilla)-Vibrio vulnificus interaction in the gills: Role of the RtxA13 toxin.</title>
        <authorList>
            <person name="Callol A."/>
            <person name="Pajuelo D."/>
            <person name="Ebbesson L."/>
            <person name="Teles M."/>
            <person name="MacKenzie S."/>
            <person name="Amaro C."/>
        </authorList>
    </citation>
    <scope>NUCLEOTIDE SEQUENCE</scope>
</reference>
<sequence length="21" mass="2738">MGISRRRYWCHTYILQYLFKC</sequence>
<organism evidence="1">
    <name type="scientific">Anguilla anguilla</name>
    <name type="common">European freshwater eel</name>
    <name type="synonym">Muraena anguilla</name>
    <dbReference type="NCBI Taxonomy" id="7936"/>
    <lineage>
        <taxon>Eukaryota</taxon>
        <taxon>Metazoa</taxon>
        <taxon>Chordata</taxon>
        <taxon>Craniata</taxon>
        <taxon>Vertebrata</taxon>
        <taxon>Euteleostomi</taxon>
        <taxon>Actinopterygii</taxon>
        <taxon>Neopterygii</taxon>
        <taxon>Teleostei</taxon>
        <taxon>Anguilliformes</taxon>
        <taxon>Anguillidae</taxon>
        <taxon>Anguilla</taxon>
    </lineage>
</organism>
<name>A0A0E9PY95_ANGAN</name>